<reference evidence="2" key="1">
    <citation type="journal article" date="2015" name="Nature">
        <title>Complex archaea that bridge the gap between prokaryotes and eukaryotes.</title>
        <authorList>
            <person name="Spang A."/>
            <person name="Saw J.H."/>
            <person name="Jorgensen S.L."/>
            <person name="Zaremba-Niedzwiedzka K."/>
            <person name="Martijn J."/>
            <person name="Lind A.E."/>
            <person name="van Eijk R."/>
            <person name="Schleper C."/>
            <person name="Guy L."/>
            <person name="Ettema T.J."/>
        </authorList>
    </citation>
    <scope>NUCLEOTIDE SEQUENCE</scope>
</reference>
<gene>
    <name evidence="2" type="ORF">LCGC14_2954920</name>
</gene>
<comment type="caution">
    <text evidence="2">The sequence shown here is derived from an EMBL/GenBank/DDBJ whole genome shotgun (WGS) entry which is preliminary data.</text>
</comment>
<evidence type="ECO:0008006" key="3">
    <source>
        <dbReference type="Google" id="ProtNLM"/>
    </source>
</evidence>
<keyword evidence="1" id="KW-0472">Membrane</keyword>
<feature type="transmembrane region" description="Helical" evidence="1">
    <location>
        <begin position="122"/>
        <end position="149"/>
    </location>
</feature>
<feature type="non-terminal residue" evidence="2">
    <location>
        <position position="253"/>
    </location>
</feature>
<sequence>MIELSKKIWRDHWVGITLISVGLLVYGWLFAALFPTFEKIDINQFIDQYPEALKSFLSESFDISTFAGFLDIEYFSLVWVIIVGGYLISFATSEISKEVETKTIESLLSLPISRFKIIFIKWLNMALITIFLISISTFPLIGFAAIYGISLSAMSMLMISILGFLFFMSIGSFTMALAVLFNERNKAVFIPIVVLLFGYIWNSLGRFIESIENFRFFSIFYFFDSARALVDKQIGLASIFVFLGIIVISTAFA</sequence>
<feature type="transmembrane region" description="Helical" evidence="1">
    <location>
        <begin position="155"/>
        <end position="181"/>
    </location>
</feature>
<organism evidence="2">
    <name type="scientific">marine sediment metagenome</name>
    <dbReference type="NCBI Taxonomy" id="412755"/>
    <lineage>
        <taxon>unclassified sequences</taxon>
        <taxon>metagenomes</taxon>
        <taxon>ecological metagenomes</taxon>
    </lineage>
</organism>
<evidence type="ECO:0000313" key="2">
    <source>
        <dbReference type="EMBL" id="KKK67354.1"/>
    </source>
</evidence>
<evidence type="ECO:0000256" key="1">
    <source>
        <dbReference type="SAM" id="Phobius"/>
    </source>
</evidence>
<dbReference type="GO" id="GO:0005886">
    <property type="term" value="C:plasma membrane"/>
    <property type="evidence" value="ECO:0007669"/>
    <property type="project" value="UniProtKB-SubCell"/>
</dbReference>
<dbReference type="GO" id="GO:0140359">
    <property type="term" value="F:ABC-type transporter activity"/>
    <property type="evidence" value="ECO:0007669"/>
    <property type="project" value="InterPro"/>
</dbReference>
<feature type="transmembrane region" description="Helical" evidence="1">
    <location>
        <begin position="74"/>
        <end position="92"/>
    </location>
</feature>
<keyword evidence="1" id="KW-1133">Transmembrane helix</keyword>
<proteinExistence type="predicted"/>
<keyword evidence="1" id="KW-0812">Transmembrane</keyword>
<feature type="transmembrane region" description="Helical" evidence="1">
    <location>
        <begin position="12"/>
        <end position="34"/>
    </location>
</feature>
<feature type="transmembrane region" description="Helical" evidence="1">
    <location>
        <begin position="188"/>
        <end position="208"/>
    </location>
</feature>
<dbReference type="AlphaFoldDB" id="A0A0F8ZLV6"/>
<accession>A0A0F8ZLV6</accession>
<protein>
    <recommendedName>
        <fullName evidence="3">ABC-2 type transporter domain-containing protein</fullName>
    </recommendedName>
</protein>
<name>A0A0F8ZLV6_9ZZZZ</name>
<feature type="transmembrane region" description="Helical" evidence="1">
    <location>
        <begin position="234"/>
        <end position="252"/>
    </location>
</feature>
<dbReference type="Pfam" id="PF12679">
    <property type="entry name" value="ABC2_membrane_2"/>
    <property type="match status" value="1"/>
</dbReference>
<dbReference type="EMBL" id="LAZR01059656">
    <property type="protein sequence ID" value="KKK67354.1"/>
    <property type="molecule type" value="Genomic_DNA"/>
</dbReference>